<comment type="caution">
    <text evidence="11">The sequence shown here is derived from an EMBL/GenBank/DDBJ whole genome shotgun (WGS) entry which is preliminary data.</text>
</comment>
<dbReference type="AlphaFoldDB" id="A0A437K9X3"/>
<evidence type="ECO:0000256" key="8">
    <source>
        <dbReference type="ARBA" id="ARBA00023204"/>
    </source>
</evidence>
<sequence>MLDFINNDWQLLLERERKKEYFTRLEDFLLEEYSKYTIYPAKEDIYNSLKYTPYNEVKIVFLGQDPYHGPGQAHGLSFSVKPGVKKPPSLVNIFKELQADIGCSIPENGYLKNWATQGCLMLNTVLTVRDGKANSHRGKGWEVFTNEIIKALNERQEPIVFVLWGKPAQEKMKLIDTNRHRIITSSHPSPLSAYRGFFGSKPFSQINAILADLGTKPINWCADDCFDKE</sequence>
<proteinExistence type="inferred from homology"/>
<dbReference type="InterPro" id="IPR002043">
    <property type="entry name" value="UDG_fam1"/>
</dbReference>
<dbReference type="RefSeq" id="WP_127738958.1">
    <property type="nucleotide sequence ID" value="NZ_CAJCKN010000095.1"/>
</dbReference>
<evidence type="ECO:0000313" key="12">
    <source>
        <dbReference type="Proteomes" id="UP000288024"/>
    </source>
</evidence>
<keyword evidence="7 9" id="KW-0378">Hydrolase</keyword>
<protein>
    <recommendedName>
        <fullName evidence="5 9">Uracil-DNA glycosylase</fullName>
        <shortName evidence="9">UDG</shortName>
        <ecNumber evidence="4 9">3.2.2.27</ecNumber>
    </recommendedName>
</protein>
<evidence type="ECO:0000259" key="10">
    <source>
        <dbReference type="SMART" id="SM00986"/>
    </source>
</evidence>
<evidence type="ECO:0000256" key="9">
    <source>
        <dbReference type="HAMAP-Rule" id="MF_00148"/>
    </source>
</evidence>
<evidence type="ECO:0000256" key="5">
    <source>
        <dbReference type="ARBA" id="ARBA00018429"/>
    </source>
</evidence>
<dbReference type="GO" id="GO:0004844">
    <property type="term" value="F:uracil DNA N-glycosylase activity"/>
    <property type="evidence" value="ECO:0007669"/>
    <property type="project" value="UniProtKB-UniRule"/>
</dbReference>
<evidence type="ECO:0000256" key="1">
    <source>
        <dbReference type="ARBA" id="ARBA00001400"/>
    </source>
</evidence>
<dbReference type="GO" id="GO:0097510">
    <property type="term" value="P:base-excision repair, AP site formation via deaminated base removal"/>
    <property type="evidence" value="ECO:0007669"/>
    <property type="project" value="TreeGrafter"/>
</dbReference>
<evidence type="ECO:0000256" key="3">
    <source>
        <dbReference type="ARBA" id="ARBA00008184"/>
    </source>
</evidence>
<dbReference type="NCBIfam" id="NF003588">
    <property type="entry name" value="PRK05254.1-1"/>
    <property type="match status" value="1"/>
</dbReference>
<dbReference type="NCBIfam" id="NF003592">
    <property type="entry name" value="PRK05254.1-5"/>
    <property type="match status" value="1"/>
</dbReference>
<keyword evidence="11" id="KW-0326">Glycosidase</keyword>
<evidence type="ECO:0000256" key="6">
    <source>
        <dbReference type="ARBA" id="ARBA00022763"/>
    </source>
</evidence>
<comment type="similarity">
    <text evidence="3 9">Belongs to the uracil-DNA glycosylase (UDG) superfamily. UNG family.</text>
</comment>
<evidence type="ECO:0000256" key="2">
    <source>
        <dbReference type="ARBA" id="ARBA00002631"/>
    </source>
</evidence>
<evidence type="ECO:0000256" key="7">
    <source>
        <dbReference type="ARBA" id="ARBA00022801"/>
    </source>
</evidence>
<keyword evidence="6 9" id="KW-0227">DNA damage</keyword>
<dbReference type="NCBIfam" id="NF003591">
    <property type="entry name" value="PRK05254.1-4"/>
    <property type="match status" value="1"/>
</dbReference>
<dbReference type="SMART" id="SM00987">
    <property type="entry name" value="UreE_C"/>
    <property type="match status" value="1"/>
</dbReference>
<reference evidence="11 12" key="1">
    <citation type="submission" date="2019-01" db="EMBL/GenBank/DDBJ databases">
        <title>Bacillus sp. M5HDSG1-1, whole genome shotgun sequence.</title>
        <authorList>
            <person name="Tuo L."/>
        </authorList>
    </citation>
    <scope>NUCLEOTIDE SEQUENCE [LARGE SCALE GENOMIC DNA]</scope>
    <source>
        <strain evidence="11 12">M5HDSG1-1</strain>
    </source>
</reference>
<dbReference type="PANTHER" id="PTHR11264">
    <property type="entry name" value="URACIL-DNA GLYCOSYLASE"/>
    <property type="match status" value="1"/>
</dbReference>
<dbReference type="EMBL" id="RZTZ01000005">
    <property type="protein sequence ID" value="RVT61501.1"/>
    <property type="molecule type" value="Genomic_DNA"/>
</dbReference>
<dbReference type="Gene3D" id="3.40.470.10">
    <property type="entry name" value="Uracil-DNA glycosylase-like domain"/>
    <property type="match status" value="1"/>
</dbReference>
<dbReference type="NCBIfam" id="NF003589">
    <property type="entry name" value="PRK05254.1-2"/>
    <property type="match status" value="1"/>
</dbReference>
<dbReference type="GO" id="GO:0005737">
    <property type="term" value="C:cytoplasm"/>
    <property type="evidence" value="ECO:0007669"/>
    <property type="project" value="UniProtKB-SubCell"/>
</dbReference>
<keyword evidence="8 9" id="KW-0234">DNA repair</keyword>
<dbReference type="HAMAP" id="MF_00148">
    <property type="entry name" value="UDG"/>
    <property type="match status" value="1"/>
</dbReference>
<dbReference type="Proteomes" id="UP000288024">
    <property type="component" value="Unassembled WGS sequence"/>
</dbReference>
<feature type="domain" description="Uracil-DNA glycosylase-like" evidence="10">
    <location>
        <begin position="50"/>
        <end position="210"/>
    </location>
</feature>
<feature type="active site" description="Proton acceptor" evidence="9">
    <location>
        <position position="65"/>
    </location>
</feature>
<dbReference type="SMART" id="SM00986">
    <property type="entry name" value="UDG"/>
    <property type="match status" value="1"/>
</dbReference>
<dbReference type="SUPFAM" id="SSF52141">
    <property type="entry name" value="Uracil-DNA glycosylase-like"/>
    <property type="match status" value="1"/>
</dbReference>
<comment type="subcellular location">
    <subcellularLocation>
        <location evidence="9">Cytoplasm</location>
    </subcellularLocation>
</comment>
<keyword evidence="9" id="KW-0963">Cytoplasm</keyword>
<accession>A0A437K9X3</accession>
<dbReference type="InterPro" id="IPR005122">
    <property type="entry name" value="Uracil-DNA_glycosylase-like"/>
</dbReference>
<dbReference type="FunFam" id="3.40.470.10:FF:000001">
    <property type="entry name" value="Uracil-DNA glycosylase"/>
    <property type="match status" value="1"/>
</dbReference>
<dbReference type="EC" id="3.2.2.27" evidence="4 9"/>
<dbReference type="Pfam" id="PF03167">
    <property type="entry name" value="UDG"/>
    <property type="match status" value="1"/>
</dbReference>
<comment type="function">
    <text evidence="2 9">Excises uracil residues from the DNA which can arise as a result of misincorporation of dUMP residues by DNA polymerase or due to deamination of cytosine.</text>
</comment>
<comment type="catalytic activity">
    <reaction evidence="1 9">
        <text>Hydrolyzes single-stranded DNA or mismatched double-stranded DNA and polynucleotides, releasing free uracil.</text>
        <dbReference type="EC" id="3.2.2.27"/>
    </reaction>
</comment>
<name>A0A437K9X3_9BACI</name>
<evidence type="ECO:0000313" key="11">
    <source>
        <dbReference type="EMBL" id="RVT61501.1"/>
    </source>
</evidence>
<evidence type="ECO:0000256" key="4">
    <source>
        <dbReference type="ARBA" id="ARBA00012030"/>
    </source>
</evidence>
<dbReference type="GeneID" id="87616633"/>
<organism evidence="11 12">
    <name type="scientific">Niallia taxi</name>
    <dbReference type="NCBI Taxonomy" id="2499688"/>
    <lineage>
        <taxon>Bacteria</taxon>
        <taxon>Bacillati</taxon>
        <taxon>Bacillota</taxon>
        <taxon>Bacilli</taxon>
        <taxon>Bacillales</taxon>
        <taxon>Bacillaceae</taxon>
        <taxon>Niallia</taxon>
    </lineage>
</organism>
<keyword evidence="12" id="KW-1185">Reference proteome</keyword>
<dbReference type="CDD" id="cd10027">
    <property type="entry name" value="UDG-F1-like"/>
    <property type="match status" value="1"/>
</dbReference>
<dbReference type="InterPro" id="IPR036895">
    <property type="entry name" value="Uracil-DNA_glycosylase-like_sf"/>
</dbReference>
<dbReference type="PANTHER" id="PTHR11264:SF0">
    <property type="entry name" value="URACIL-DNA GLYCOSYLASE"/>
    <property type="match status" value="1"/>
</dbReference>
<dbReference type="NCBIfam" id="TIGR00628">
    <property type="entry name" value="ung"/>
    <property type="match status" value="1"/>
</dbReference>
<gene>
    <name evidence="9" type="primary">ung</name>
    <name evidence="11" type="ORF">EM808_14720</name>
</gene>